<comment type="caution">
    <text evidence="1">The sequence shown here is derived from an EMBL/GenBank/DDBJ whole genome shotgun (WGS) entry which is preliminary data.</text>
</comment>
<proteinExistence type="predicted"/>
<reference evidence="1" key="1">
    <citation type="submission" date="2022-07" db="EMBL/GenBank/DDBJ databases">
        <title>Genome analysis of Parmales, a sister group of diatoms, reveals the evolutionary specialization of diatoms from phago-mixotrophs to photoautotrophs.</title>
        <authorList>
            <person name="Ban H."/>
            <person name="Sato S."/>
            <person name="Yoshikawa S."/>
            <person name="Kazumasa Y."/>
            <person name="Nakamura Y."/>
            <person name="Ichinomiya M."/>
            <person name="Saitoh K."/>
            <person name="Sato N."/>
            <person name="Blanc-Mathieu R."/>
            <person name="Endo H."/>
            <person name="Kuwata A."/>
            <person name="Ogata H."/>
        </authorList>
    </citation>
    <scope>NUCLEOTIDE SEQUENCE</scope>
</reference>
<organism evidence="1 2">
    <name type="scientific">Triparma retinervis</name>
    <dbReference type="NCBI Taxonomy" id="2557542"/>
    <lineage>
        <taxon>Eukaryota</taxon>
        <taxon>Sar</taxon>
        <taxon>Stramenopiles</taxon>
        <taxon>Ochrophyta</taxon>
        <taxon>Bolidophyceae</taxon>
        <taxon>Parmales</taxon>
        <taxon>Triparmaceae</taxon>
        <taxon>Triparma</taxon>
    </lineage>
</organism>
<evidence type="ECO:0000313" key="1">
    <source>
        <dbReference type="EMBL" id="GMH52317.1"/>
    </source>
</evidence>
<protein>
    <submittedName>
        <fullName evidence="1">Uncharacterized protein</fullName>
    </submittedName>
</protein>
<dbReference type="AlphaFoldDB" id="A0A9W6ZDB1"/>
<keyword evidence="2" id="KW-1185">Reference proteome</keyword>
<dbReference type="EMBL" id="BRXZ01003313">
    <property type="protein sequence ID" value="GMH52317.1"/>
    <property type="molecule type" value="Genomic_DNA"/>
</dbReference>
<dbReference type="OrthoDB" id="10283656at2759"/>
<evidence type="ECO:0000313" key="2">
    <source>
        <dbReference type="Proteomes" id="UP001165082"/>
    </source>
</evidence>
<dbReference type="Proteomes" id="UP001165082">
    <property type="component" value="Unassembled WGS sequence"/>
</dbReference>
<gene>
    <name evidence="1" type="ORF">TrRE_jg12301</name>
</gene>
<accession>A0A9W6ZDB1</accession>
<name>A0A9W6ZDB1_9STRA</name>
<sequence length="266" mass="28892">MAQGISWELKPSNTVAQLKHAPFLAAMKQEASGSATGFDEAGTEIGQRSLSSPPSCLVDAGCDVSIMNSDSDSITDFSAACSDIEQLLECLHDSSSCGDYTIDSVDQDLLVLEDCYCYFSGEGCMPQCLLDSGCGAAVSTDTFPDSAACTATETQIECVESSSCDTDTKDNMLEGLGMRMDLCDCVLDSSCDFSIMSNPHSSATCNDVNTLRDCIDTSMTSCDGGTTEFIQEHLEDFENCYCFPIRLEYTNQRHRFGRRRLPKRHL</sequence>